<evidence type="ECO:0000256" key="1">
    <source>
        <dbReference type="SAM" id="SignalP"/>
    </source>
</evidence>
<dbReference type="STRING" id="303698.A0A1V6T276"/>
<dbReference type="AlphaFoldDB" id="A0A1V6T276"/>
<dbReference type="OrthoDB" id="4365963at2759"/>
<name>A0A1V6T276_9EURO</name>
<dbReference type="EMBL" id="MLKD01000014">
    <property type="protein sequence ID" value="OQE19863.1"/>
    <property type="molecule type" value="Genomic_DNA"/>
</dbReference>
<dbReference type="SUPFAM" id="SSF49503">
    <property type="entry name" value="Cupredoxins"/>
    <property type="match status" value="1"/>
</dbReference>
<feature type="chain" id="PRO_5013206780" description="Phytocyanin domain-containing protein" evidence="1">
    <location>
        <begin position="17"/>
        <end position="272"/>
    </location>
</feature>
<protein>
    <recommendedName>
        <fullName evidence="4">Phytocyanin domain-containing protein</fullName>
    </recommendedName>
</protein>
<keyword evidence="1" id="KW-0732">Signal</keyword>
<dbReference type="PANTHER" id="PTHR34883:SF16">
    <property type="entry name" value="RICH PROTEIN, PUTATIVE-RELATED"/>
    <property type="match status" value="1"/>
</dbReference>
<organism evidence="2 3">
    <name type="scientific">Penicillium steckii</name>
    <dbReference type="NCBI Taxonomy" id="303698"/>
    <lineage>
        <taxon>Eukaryota</taxon>
        <taxon>Fungi</taxon>
        <taxon>Dikarya</taxon>
        <taxon>Ascomycota</taxon>
        <taxon>Pezizomycotina</taxon>
        <taxon>Eurotiomycetes</taxon>
        <taxon>Eurotiomycetidae</taxon>
        <taxon>Eurotiales</taxon>
        <taxon>Aspergillaceae</taxon>
        <taxon>Penicillium</taxon>
    </lineage>
</organism>
<keyword evidence="3" id="KW-1185">Reference proteome</keyword>
<dbReference type="CDD" id="cd00920">
    <property type="entry name" value="Cupredoxin"/>
    <property type="match status" value="1"/>
</dbReference>
<dbReference type="InterPro" id="IPR052953">
    <property type="entry name" value="Ser-rich/MCO-related"/>
</dbReference>
<proteinExistence type="predicted"/>
<dbReference type="Proteomes" id="UP000191285">
    <property type="component" value="Unassembled WGS sequence"/>
</dbReference>
<evidence type="ECO:0000313" key="3">
    <source>
        <dbReference type="Proteomes" id="UP000191285"/>
    </source>
</evidence>
<dbReference type="InterPro" id="IPR008972">
    <property type="entry name" value="Cupredoxin"/>
</dbReference>
<accession>A0A1V6T276</accession>
<sequence>MLSFLVAIFSLGGALASTLELGEKTSIEIDAGALIHQVTVGEDNSLLFAPNRLNANIGDRINFSFHGRNHTLTQSSLENPCSPLPQFDTGFGQFNPQGRSDISVTLTVNTLEPQWFFCKQNSPLSHCHAGMVFAINPGDKMERFEQNARRALSSARLASSSSAFAGSLSQPKSSSRHTGVKITPVAPVAEITTVPTSLTGQTDSSTPKVVVYTKTVTKECSSNRPSSLATSTPSSAQKRNASMISAASVKPRSRIGFNLYSLVLGILLFQLR</sequence>
<feature type="signal peptide" evidence="1">
    <location>
        <begin position="1"/>
        <end position="16"/>
    </location>
</feature>
<comment type="caution">
    <text evidence="2">The sequence shown here is derived from an EMBL/GenBank/DDBJ whole genome shotgun (WGS) entry which is preliminary data.</text>
</comment>
<gene>
    <name evidence="2" type="ORF">PENSTE_c014G01453</name>
</gene>
<dbReference type="PANTHER" id="PTHR34883">
    <property type="entry name" value="SERINE-RICH PROTEIN, PUTATIVE-RELATED-RELATED"/>
    <property type="match status" value="1"/>
</dbReference>
<evidence type="ECO:0008006" key="4">
    <source>
        <dbReference type="Google" id="ProtNLM"/>
    </source>
</evidence>
<reference evidence="3" key="1">
    <citation type="journal article" date="2017" name="Nat. Microbiol.">
        <title>Global analysis of biosynthetic gene clusters reveals vast potential of secondary metabolite production in Penicillium species.</title>
        <authorList>
            <person name="Nielsen J.C."/>
            <person name="Grijseels S."/>
            <person name="Prigent S."/>
            <person name="Ji B."/>
            <person name="Dainat J."/>
            <person name="Nielsen K.F."/>
            <person name="Frisvad J.C."/>
            <person name="Workman M."/>
            <person name="Nielsen J."/>
        </authorList>
    </citation>
    <scope>NUCLEOTIDE SEQUENCE [LARGE SCALE GENOMIC DNA]</scope>
    <source>
        <strain evidence="3">IBT 24891</strain>
    </source>
</reference>
<evidence type="ECO:0000313" key="2">
    <source>
        <dbReference type="EMBL" id="OQE19863.1"/>
    </source>
</evidence>
<dbReference type="Gene3D" id="2.60.40.420">
    <property type="entry name" value="Cupredoxins - blue copper proteins"/>
    <property type="match status" value="1"/>
</dbReference>